<dbReference type="InterPro" id="IPR000014">
    <property type="entry name" value="PAS"/>
</dbReference>
<evidence type="ECO:0000313" key="9">
    <source>
        <dbReference type="Proteomes" id="UP000198744"/>
    </source>
</evidence>
<feature type="coiled-coil region" evidence="4">
    <location>
        <begin position="30"/>
        <end position="60"/>
    </location>
</feature>
<keyword evidence="4" id="KW-0175">Coiled coil</keyword>
<dbReference type="GO" id="GO:0046983">
    <property type="term" value="F:protein dimerization activity"/>
    <property type="evidence" value="ECO:0007669"/>
    <property type="project" value="InterPro"/>
</dbReference>
<dbReference type="PROSITE" id="PS50112">
    <property type="entry name" value="PAS"/>
    <property type="match status" value="1"/>
</dbReference>
<dbReference type="Gene3D" id="3.30.565.10">
    <property type="entry name" value="Histidine kinase-like ATPase, C-terminal domain"/>
    <property type="match status" value="1"/>
</dbReference>
<evidence type="ECO:0000259" key="7">
    <source>
        <dbReference type="PROSITE" id="PS50112"/>
    </source>
</evidence>
<dbReference type="InterPro" id="IPR003594">
    <property type="entry name" value="HATPase_dom"/>
</dbReference>
<name>A0A1H7UVY7_9BACT</name>
<keyword evidence="2 8" id="KW-0418">Kinase</keyword>
<dbReference type="STRING" id="43775.SAMN04489760_102144"/>
<dbReference type="EMBL" id="FOBS01000002">
    <property type="protein sequence ID" value="SEM01130.1"/>
    <property type="molecule type" value="Genomic_DNA"/>
</dbReference>
<reference evidence="8 9" key="1">
    <citation type="submission" date="2016-10" db="EMBL/GenBank/DDBJ databases">
        <authorList>
            <person name="de Groot N.N."/>
        </authorList>
    </citation>
    <scope>NUCLEOTIDE SEQUENCE [LARGE SCALE GENOMIC DNA]</scope>
    <source>
        <strain evidence="8 9">DSM 8423</strain>
    </source>
</reference>
<dbReference type="Proteomes" id="UP000198744">
    <property type="component" value="Unassembled WGS sequence"/>
</dbReference>
<evidence type="ECO:0000256" key="2">
    <source>
        <dbReference type="ARBA" id="ARBA00022777"/>
    </source>
</evidence>
<dbReference type="GO" id="GO:0016020">
    <property type="term" value="C:membrane"/>
    <property type="evidence" value="ECO:0007669"/>
    <property type="project" value="InterPro"/>
</dbReference>
<feature type="domain" description="Histidine kinase" evidence="6">
    <location>
        <begin position="430"/>
        <end position="518"/>
    </location>
</feature>
<dbReference type="Gene3D" id="1.20.5.1930">
    <property type="match status" value="1"/>
</dbReference>
<evidence type="ECO:0000313" key="8">
    <source>
        <dbReference type="EMBL" id="SEM01130.1"/>
    </source>
</evidence>
<dbReference type="Pfam" id="PF07730">
    <property type="entry name" value="HisKA_3"/>
    <property type="match status" value="1"/>
</dbReference>
<dbReference type="CDD" id="cd16917">
    <property type="entry name" value="HATPase_UhpB-NarQ-NarX-like"/>
    <property type="match status" value="1"/>
</dbReference>
<dbReference type="SMART" id="SM00387">
    <property type="entry name" value="HATPase_c"/>
    <property type="match status" value="1"/>
</dbReference>
<feature type="domain" description="PAS" evidence="7">
    <location>
        <begin position="190"/>
        <end position="266"/>
    </location>
</feature>
<evidence type="ECO:0000259" key="6">
    <source>
        <dbReference type="PROSITE" id="PS50109"/>
    </source>
</evidence>
<dbReference type="Gene3D" id="3.30.450.20">
    <property type="entry name" value="PAS domain"/>
    <property type="match status" value="1"/>
</dbReference>
<dbReference type="SUPFAM" id="SSF55785">
    <property type="entry name" value="PYP-like sensor domain (PAS domain)"/>
    <property type="match status" value="1"/>
</dbReference>
<feature type="region of interest" description="Disordered" evidence="5">
    <location>
        <begin position="1"/>
        <end position="23"/>
    </location>
</feature>
<evidence type="ECO:0000256" key="3">
    <source>
        <dbReference type="ARBA" id="ARBA00023012"/>
    </source>
</evidence>
<dbReference type="PANTHER" id="PTHR24421">
    <property type="entry name" value="NITRATE/NITRITE SENSOR PROTEIN NARX-RELATED"/>
    <property type="match status" value="1"/>
</dbReference>
<dbReference type="PANTHER" id="PTHR24421:SF59">
    <property type="entry name" value="OXYGEN SENSOR HISTIDINE KINASE NREB"/>
    <property type="match status" value="1"/>
</dbReference>
<dbReference type="AlphaFoldDB" id="A0A1H7UVY7"/>
<dbReference type="PROSITE" id="PS50109">
    <property type="entry name" value="HIS_KIN"/>
    <property type="match status" value="1"/>
</dbReference>
<dbReference type="GO" id="GO:0000155">
    <property type="term" value="F:phosphorelay sensor kinase activity"/>
    <property type="evidence" value="ECO:0007669"/>
    <property type="project" value="InterPro"/>
</dbReference>
<dbReference type="InterPro" id="IPR005467">
    <property type="entry name" value="His_kinase_dom"/>
</dbReference>
<sequence length="520" mass="59023">MGKEKEDRNNRNEAVKTFDDGTAPGLSVALKKAEQQIEQFRESERKLKKSQRILVELTDQLTERVKELNCLYEISGIMEKQGLTLEEALQQTVDVIPKAWKFPEIACSRIILGDLEFQSAFFSETSWRQTQRVLLHGKEAGFLDVFYSEVRPQQDEGPFLKEERSLIKGIAERIGEMVVRKRAEEALQESQSQNRALLDAIPDLMFQVNEEGVLLGFHQGQFDLTRFIPPDFLGRNLYDIEEMKSVLPRRLIDQVMAYVRHTLETGGIQLFEQNIPFSEERKDFEVRMVPYPPKNVLAIVRDITRRKRLEREILEISGREQRRIGQDLHDSLCQHLAGIGFMGKVLEKKIAEHRELEPADVSEIVELIDQAITMTRGFARGLNPVRLEAEGFRMALCSLAGNVEKLFGISCPVRYEDNIRIFDPAVATHLYRIVQEALNNAIKHGKADTVTVALRQREDVIVLSISDNGCGIRKAVNQGKGMGLNIMEYRASMIGASLEIADGETGGTRVTCSFTNRSGD</sequence>
<protein>
    <submittedName>
        <fullName evidence="8">Histidine kinase</fullName>
    </submittedName>
</protein>
<dbReference type="InterPro" id="IPR036890">
    <property type="entry name" value="HATPase_C_sf"/>
</dbReference>
<dbReference type="Pfam" id="PF02518">
    <property type="entry name" value="HATPase_c"/>
    <property type="match status" value="1"/>
</dbReference>
<feature type="compositionally biased region" description="Basic and acidic residues" evidence="5">
    <location>
        <begin position="1"/>
        <end position="19"/>
    </location>
</feature>
<evidence type="ECO:0000256" key="5">
    <source>
        <dbReference type="SAM" id="MobiDB-lite"/>
    </source>
</evidence>
<keyword evidence="9" id="KW-1185">Reference proteome</keyword>
<dbReference type="RefSeq" id="WP_175476315.1">
    <property type="nucleotide sequence ID" value="NZ_FOBS01000002.1"/>
</dbReference>
<keyword evidence="3" id="KW-0902">Two-component regulatory system</keyword>
<keyword evidence="1" id="KW-0808">Transferase</keyword>
<gene>
    <name evidence="8" type="ORF">SAMN04489760_102144</name>
</gene>
<accession>A0A1H7UVY7</accession>
<dbReference type="InterPro" id="IPR050482">
    <property type="entry name" value="Sensor_HK_TwoCompSys"/>
</dbReference>
<dbReference type="InterPro" id="IPR011712">
    <property type="entry name" value="Sig_transdc_His_kin_sub3_dim/P"/>
</dbReference>
<evidence type="ECO:0000256" key="4">
    <source>
        <dbReference type="SAM" id="Coils"/>
    </source>
</evidence>
<organism evidence="8 9">
    <name type="scientific">Syntrophus gentianae</name>
    <dbReference type="NCBI Taxonomy" id="43775"/>
    <lineage>
        <taxon>Bacteria</taxon>
        <taxon>Pseudomonadati</taxon>
        <taxon>Thermodesulfobacteriota</taxon>
        <taxon>Syntrophia</taxon>
        <taxon>Syntrophales</taxon>
        <taxon>Syntrophaceae</taxon>
        <taxon>Syntrophus</taxon>
    </lineage>
</organism>
<dbReference type="SUPFAM" id="SSF55874">
    <property type="entry name" value="ATPase domain of HSP90 chaperone/DNA topoisomerase II/histidine kinase"/>
    <property type="match status" value="1"/>
</dbReference>
<evidence type="ECO:0000256" key="1">
    <source>
        <dbReference type="ARBA" id="ARBA00022679"/>
    </source>
</evidence>
<dbReference type="InterPro" id="IPR035965">
    <property type="entry name" value="PAS-like_dom_sf"/>
</dbReference>
<proteinExistence type="predicted"/>